<name>A0ABT8X9L3_9HYPH</name>
<keyword evidence="2" id="KW-1185">Reference proteome</keyword>
<proteinExistence type="predicted"/>
<evidence type="ECO:0000313" key="1">
    <source>
        <dbReference type="EMBL" id="MDO6120361.1"/>
    </source>
</evidence>
<organism evidence="1 2">
    <name type="scientific">Shinella curvata</name>
    <dbReference type="NCBI Taxonomy" id="1817964"/>
    <lineage>
        <taxon>Bacteria</taxon>
        <taxon>Pseudomonadati</taxon>
        <taxon>Pseudomonadota</taxon>
        <taxon>Alphaproteobacteria</taxon>
        <taxon>Hyphomicrobiales</taxon>
        <taxon>Rhizobiaceae</taxon>
        <taxon>Shinella</taxon>
    </lineage>
</organism>
<accession>A0ABT8X9L3</accession>
<evidence type="ECO:0000313" key="2">
    <source>
        <dbReference type="Proteomes" id="UP001177080"/>
    </source>
</evidence>
<gene>
    <name evidence="1" type="ORF">GB928_004120</name>
</gene>
<dbReference type="RefSeq" id="WP_244758766.1">
    <property type="nucleotide sequence ID" value="NZ_JALJCJ010000001.1"/>
</dbReference>
<protein>
    <recommendedName>
        <fullName evidence="3">Helix-turn-helix domain-containing protein</fullName>
    </recommendedName>
</protein>
<dbReference type="EMBL" id="WHSC02000001">
    <property type="protein sequence ID" value="MDO6120361.1"/>
    <property type="molecule type" value="Genomic_DNA"/>
</dbReference>
<evidence type="ECO:0008006" key="3">
    <source>
        <dbReference type="Google" id="ProtNLM"/>
    </source>
</evidence>
<sequence>MTQPTHLDTIYTADEAAARLRLSNRALIKIARKYGCCSRFGRDYLFSEADLLAIWEVLRAPEREPKPKTVKAHTSDFRLYESLQKLTAKKKGSGSRRSEESNAKK</sequence>
<comment type="caution">
    <text evidence="1">The sequence shown here is derived from an EMBL/GenBank/DDBJ whole genome shotgun (WGS) entry which is preliminary data.</text>
</comment>
<dbReference type="Proteomes" id="UP001177080">
    <property type="component" value="Unassembled WGS sequence"/>
</dbReference>
<reference evidence="1" key="1">
    <citation type="submission" date="2022-04" db="EMBL/GenBank/DDBJ databases">
        <title>Shinella lacus sp. nov., a novel member of the genus Shinella from water.</title>
        <authorList>
            <person name="Deng Y."/>
        </authorList>
    </citation>
    <scope>NUCLEOTIDE SEQUENCE</scope>
    <source>
        <strain evidence="1">JCM 31239</strain>
    </source>
</reference>